<reference evidence="2" key="2">
    <citation type="journal article" date="2008" name="Nucleic Acids Res.">
        <title>The rice annotation project database (RAP-DB): 2008 update.</title>
        <authorList>
            <consortium name="The rice annotation project (RAP)"/>
        </authorList>
    </citation>
    <scope>GENOME REANNOTATION</scope>
    <source>
        <strain evidence="2">cv. Nipponbare</strain>
    </source>
</reference>
<name>Q6ZI23_ORYSJ</name>
<dbReference type="Proteomes" id="UP000000763">
    <property type="component" value="Chromosome 2"/>
</dbReference>
<accession>Q6ZI23</accession>
<dbReference type="AlphaFoldDB" id="Q6ZI23"/>
<gene>
    <name evidence="1" type="primary">OJ1004_H01.37</name>
</gene>
<evidence type="ECO:0000313" key="2">
    <source>
        <dbReference type="Proteomes" id="UP000000763"/>
    </source>
</evidence>
<reference evidence="2" key="1">
    <citation type="journal article" date="2005" name="Nature">
        <title>The map-based sequence of the rice genome.</title>
        <authorList>
            <consortium name="International rice genome sequencing project (IRGSP)"/>
            <person name="Matsumoto T."/>
            <person name="Wu J."/>
            <person name="Kanamori H."/>
            <person name="Katayose Y."/>
            <person name="Fujisawa M."/>
            <person name="Namiki N."/>
            <person name="Mizuno H."/>
            <person name="Yamamoto K."/>
            <person name="Antonio B.A."/>
            <person name="Baba T."/>
            <person name="Sakata K."/>
            <person name="Nagamura Y."/>
            <person name="Aoki H."/>
            <person name="Arikawa K."/>
            <person name="Arita K."/>
            <person name="Bito T."/>
            <person name="Chiden Y."/>
            <person name="Fujitsuka N."/>
            <person name="Fukunaka R."/>
            <person name="Hamada M."/>
            <person name="Harada C."/>
            <person name="Hayashi A."/>
            <person name="Hijishita S."/>
            <person name="Honda M."/>
            <person name="Hosokawa S."/>
            <person name="Ichikawa Y."/>
            <person name="Idonuma A."/>
            <person name="Iijima M."/>
            <person name="Ikeda M."/>
            <person name="Ikeno M."/>
            <person name="Ito K."/>
            <person name="Ito S."/>
            <person name="Ito T."/>
            <person name="Ito Y."/>
            <person name="Ito Y."/>
            <person name="Iwabuchi A."/>
            <person name="Kamiya K."/>
            <person name="Karasawa W."/>
            <person name="Kurita K."/>
            <person name="Katagiri S."/>
            <person name="Kikuta A."/>
            <person name="Kobayashi H."/>
            <person name="Kobayashi N."/>
            <person name="Machita K."/>
            <person name="Maehara T."/>
            <person name="Masukawa M."/>
            <person name="Mizubayashi T."/>
            <person name="Mukai Y."/>
            <person name="Nagasaki H."/>
            <person name="Nagata Y."/>
            <person name="Naito S."/>
            <person name="Nakashima M."/>
            <person name="Nakama Y."/>
            <person name="Nakamichi Y."/>
            <person name="Nakamura M."/>
            <person name="Meguro A."/>
            <person name="Negishi M."/>
            <person name="Ohta I."/>
            <person name="Ohta T."/>
            <person name="Okamoto M."/>
            <person name="Ono N."/>
            <person name="Saji S."/>
            <person name="Sakaguchi M."/>
            <person name="Sakai K."/>
            <person name="Shibata M."/>
            <person name="Shimokawa T."/>
            <person name="Song J."/>
            <person name="Takazaki Y."/>
            <person name="Terasawa K."/>
            <person name="Tsugane M."/>
            <person name="Tsuji K."/>
            <person name="Ueda S."/>
            <person name="Waki K."/>
            <person name="Yamagata H."/>
            <person name="Yamamoto M."/>
            <person name="Yamamoto S."/>
            <person name="Yamane H."/>
            <person name="Yoshiki S."/>
            <person name="Yoshihara R."/>
            <person name="Yukawa K."/>
            <person name="Zhong H."/>
            <person name="Yano M."/>
            <person name="Yuan Q."/>
            <person name="Ouyang S."/>
            <person name="Liu J."/>
            <person name="Jones K.M."/>
            <person name="Gansberger K."/>
            <person name="Moffat K."/>
            <person name="Hill J."/>
            <person name="Bera J."/>
            <person name="Fadrosh D."/>
            <person name="Jin S."/>
            <person name="Johri S."/>
            <person name="Kim M."/>
            <person name="Overton L."/>
            <person name="Reardon M."/>
            <person name="Tsitrin T."/>
            <person name="Vuong H."/>
            <person name="Weaver B."/>
            <person name="Ciecko A."/>
            <person name="Tallon L."/>
            <person name="Jackson J."/>
            <person name="Pai G."/>
            <person name="Aken S.V."/>
            <person name="Utterback T."/>
            <person name="Reidmuller S."/>
            <person name="Feldblyum T."/>
            <person name="Hsiao J."/>
            <person name="Zismann V."/>
            <person name="Iobst S."/>
            <person name="de Vazeille A.R."/>
            <person name="Buell C.R."/>
            <person name="Ying K."/>
            <person name="Li Y."/>
            <person name="Lu T."/>
            <person name="Huang Y."/>
            <person name="Zhao Q."/>
            <person name="Feng Q."/>
            <person name="Zhang L."/>
            <person name="Zhu J."/>
            <person name="Weng Q."/>
            <person name="Mu J."/>
            <person name="Lu Y."/>
            <person name="Fan D."/>
            <person name="Liu Y."/>
            <person name="Guan J."/>
            <person name="Zhang Y."/>
            <person name="Yu S."/>
            <person name="Liu X."/>
            <person name="Zhang Y."/>
            <person name="Hong G."/>
            <person name="Han B."/>
            <person name="Choisne N."/>
            <person name="Demange N."/>
            <person name="Orjeda G."/>
            <person name="Samain S."/>
            <person name="Cattolico L."/>
            <person name="Pelletier E."/>
            <person name="Couloux A."/>
            <person name="Segurens B."/>
            <person name="Wincker P."/>
            <person name="D'Hont A."/>
            <person name="Scarpelli C."/>
            <person name="Weissenbach J."/>
            <person name="Salanoubat M."/>
            <person name="Quetier F."/>
            <person name="Yu Y."/>
            <person name="Kim H.R."/>
            <person name="Rambo T."/>
            <person name="Currie J."/>
            <person name="Collura K."/>
            <person name="Luo M."/>
            <person name="Yang T."/>
            <person name="Ammiraju J.S.S."/>
            <person name="Engler F."/>
            <person name="Soderlund C."/>
            <person name="Wing R.A."/>
            <person name="Palmer L.E."/>
            <person name="de la Bastide M."/>
            <person name="Spiegel L."/>
            <person name="Nascimento L."/>
            <person name="Zutavern T."/>
            <person name="O'Shaughnessy A."/>
            <person name="Dike S."/>
            <person name="Dedhia N."/>
            <person name="Preston R."/>
            <person name="Balija V."/>
            <person name="McCombie W.R."/>
            <person name="Chow T."/>
            <person name="Chen H."/>
            <person name="Chung M."/>
            <person name="Chen C."/>
            <person name="Shaw J."/>
            <person name="Wu H."/>
            <person name="Hsiao K."/>
            <person name="Chao Y."/>
            <person name="Chu M."/>
            <person name="Cheng C."/>
            <person name="Hour A."/>
            <person name="Lee P."/>
            <person name="Lin S."/>
            <person name="Lin Y."/>
            <person name="Liou J."/>
            <person name="Liu S."/>
            <person name="Hsing Y."/>
            <person name="Raghuvanshi S."/>
            <person name="Mohanty A."/>
            <person name="Bharti A.K."/>
            <person name="Gaur A."/>
            <person name="Gupta V."/>
            <person name="Kumar D."/>
            <person name="Ravi V."/>
            <person name="Vij S."/>
            <person name="Kapur A."/>
            <person name="Khurana P."/>
            <person name="Khurana P."/>
            <person name="Khurana J.P."/>
            <person name="Tyagi A.K."/>
            <person name="Gaikwad K."/>
            <person name="Singh A."/>
            <person name="Dalal V."/>
            <person name="Srivastava S."/>
            <person name="Dixit A."/>
            <person name="Pal A.K."/>
            <person name="Ghazi I.A."/>
            <person name="Yadav M."/>
            <person name="Pandit A."/>
            <person name="Bhargava A."/>
            <person name="Sureshbabu K."/>
            <person name="Batra K."/>
            <person name="Sharma T.R."/>
            <person name="Mohapatra T."/>
            <person name="Singh N.K."/>
            <person name="Messing J."/>
            <person name="Nelson A.B."/>
            <person name="Fuks G."/>
            <person name="Kavchok S."/>
            <person name="Keizer G."/>
            <person name="Linton E."/>
            <person name="Llaca V."/>
            <person name="Song R."/>
            <person name="Tanyolac B."/>
            <person name="Young S."/>
            <person name="Ho-Il K."/>
            <person name="Hahn J.H."/>
            <person name="Sangsakoo G."/>
            <person name="Vanavichit A."/>
            <person name="de Mattos Luiz.A.T."/>
            <person name="Zimmer P.D."/>
            <person name="Malone G."/>
            <person name="Dellagostin O."/>
            <person name="de Oliveira A.C."/>
            <person name="Bevan M."/>
            <person name="Bancroft I."/>
            <person name="Minx P."/>
            <person name="Cordum H."/>
            <person name="Wilson R."/>
            <person name="Cheng Z."/>
            <person name="Jin W."/>
            <person name="Jiang J."/>
            <person name="Leong S.A."/>
            <person name="Iwama H."/>
            <person name="Gojobori T."/>
            <person name="Itoh T."/>
            <person name="Niimura Y."/>
            <person name="Fujii Y."/>
            <person name="Habara T."/>
            <person name="Sakai H."/>
            <person name="Sato Y."/>
            <person name="Wilson G."/>
            <person name="Kumar K."/>
            <person name="McCouch S."/>
            <person name="Juretic N."/>
            <person name="Hoen D."/>
            <person name="Wright S."/>
            <person name="Bruskiewich R."/>
            <person name="Bureau T."/>
            <person name="Miyao A."/>
            <person name="Hirochika H."/>
            <person name="Nishikawa T."/>
            <person name="Kadowaki K."/>
            <person name="Sugiura M."/>
            <person name="Burr B."/>
            <person name="Sasaki T."/>
        </authorList>
    </citation>
    <scope>NUCLEOTIDE SEQUENCE [LARGE SCALE GENOMIC DNA]</scope>
    <source>
        <strain evidence="2">cv. Nipponbare</strain>
    </source>
</reference>
<proteinExistence type="predicted"/>
<protein>
    <submittedName>
        <fullName evidence="1">Uncharacterized protein</fullName>
    </submittedName>
</protein>
<evidence type="ECO:0000313" key="1">
    <source>
        <dbReference type="EMBL" id="BAD15495.1"/>
    </source>
</evidence>
<sequence>MDNLTEQLINVETDATHIIHLNEVDVANCKGHPCSLELQKSVSTGTSMTPNEGVLLLVIRRRCHIFYWRVVHHTGWMNR</sequence>
<dbReference type="EMBL" id="AP004038">
    <property type="protein sequence ID" value="BAD15495.1"/>
    <property type="molecule type" value="Genomic_DNA"/>
</dbReference>
<organism evidence="1 2">
    <name type="scientific">Oryza sativa subsp. japonica</name>
    <name type="common">Rice</name>
    <dbReference type="NCBI Taxonomy" id="39947"/>
    <lineage>
        <taxon>Eukaryota</taxon>
        <taxon>Viridiplantae</taxon>
        <taxon>Streptophyta</taxon>
        <taxon>Embryophyta</taxon>
        <taxon>Tracheophyta</taxon>
        <taxon>Spermatophyta</taxon>
        <taxon>Magnoliopsida</taxon>
        <taxon>Liliopsida</taxon>
        <taxon>Poales</taxon>
        <taxon>Poaceae</taxon>
        <taxon>BOP clade</taxon>
        <taxon>Oryzoideae</taxon>
        <taxon>Oryzeae</taxon>
        <taxon>Oryzinae</taxon>
        <taxon>Oryza</taxon>
        <taxon>Oryza sativa</taxon>
    </lineage>
</organism>